<keyword evidence="5 8" id="KW-0659">Purine metabolism</keyword>
<evidence type="ECO:0000256" key="1">
    <source>
        <dbReference type="ARBA" id="ARBA00001043"/>
    </source>
</evidence>
<comment type="subunit">
    <text evidence="4 8">Homotetramer.</text>
</comment>
<dbReference type="SMART" id="SM00095">
    <property type="entry name" value="TR_THY"/>
    <property type="match status" value="1"/>
</dbReference>
<dbReference type="CDD" id="cd05822">
    <property type="entry name" value="TLP_HIUase"/>
    <property type="match status" value="1"/>
</dbReference>
<dbReference type="PANTHER" id="PTHR10395">
    <property type="entry name" value="URICASE AND TRANSTHYRETIN-RELATED"/>
    <property type="match status" value="1"/>
</dbReference>
<dbReference type="PANTHER" id="PTHR10395:SF7">
    <property type="entry name" value="5-HYDROXYISOURATE HYDROLASE"/>
    <property type="match status" value="1"/>
</dbReference>
<keyword evidence="6 8" id="KW-0378">Hydrolase</keyword>
<dbReference type="InterPro" id="IPR000895">
    <property type="entry name" value="Transthyretin/HIU_hydrolase"/>
</dbReference>
<evidence type="ECO:0000256" key="2">
    <source>
        <dbReference type="ARBA" id="ARBA00002704"/>
    </source>
</evidence>
<dbReference type="InterPro" id="IPR023418">
    <property type="entry name" value="Thyroxine_BS"/>
</dbReference>
<dbReference type="PRINTS" id="PR00189">
    <property type="entry name" value="TRNSTHYRETIN"/>
</dbReference>
<evidence type="ECO:0000256" key="8">
    <source>
        <dbReference type="RuleBase" id="RU361270"/>
    </source>
</evidence>
<evidence type="ECO:0000256" key="3">
    <source>
        <dbReference type="ARBA" id="ARBA00009850"/>
    </source>
</evidence>
<evidence type="ECO:0000256" key="7">
    <source>
        <dbReference type="PIRSR" id="PIRSR600895-51"/>
    </source>
</evidence>
<dbReference type="InterPro" id="IPR036817">
    <property type="entry name" value="Transthyretin/HIU_hydrolase_sf"/>
</dbReference>
<evidence type="ECO:0000259" key="9">
    <source>
        <dbReference type="SMART" id="SM00095"/>
    </source>
</evidence>
<evidence type="ECO:0000256" key="6">
    <source>
        <dbReference type="ARBA" id="ARBA00022801"/>
    </source>
</evidence>
<dbReference type="Proteomes" id="UP000466307">
    <property type="component" value="Unassembled WGS sequence"/>
</dbReference>
<keyword evidence="11" id="KW-1185">Reference proteome</keyword>
<dbReference type="SUPFAM" id="SSF49472">
    <property type="entry name" value="Transthyretin (synonym: prealbumin)"/>
    <property type="match status" value="1"/>
</dbReference>
<dbReference type="Pfam" id="PF00576">
    <property type="entry name" value="Transthyretin"/>
    <property type="match status" value="1"/>
</dbReference>
<evidence type="ECO:0000256" key="4">
    <source>
        <dbReference type="ARBA" id="ARBA00011881"/>
    </source>
</evidence>
<dbReference type="EC" id="3.5.2.17" evidence="8"/>
<dbReference type="RefSeq" id="WP_059036787.1">
    <property type="nucleotide sequence ID" value="NZ_JAADZU010000070.1"/>
</dbReference>
<feature type="binding site" evidence="7">
    <location>
        <position position="105"/>
    </location>
    <ligand>
        <name>substrate</name>
    </ligand>
</feature>
<evidence type="ECO:0000256" key="5">
    <source>
        <dbReference type="ARBA" id="ARBA00022631"/>
    </source>
</evidence>
<sequence length="108" mass="11553">MTGLSTHVLDATSGTPAVGMSVILQDAAGGELASGVTDADGRIAQVSTQPLVPGIYHLVFETGEWFSDNDIEAFYPEVDICFTVDDADRHYHVPVLLSPFAYSTYRGS</sequence>
<dbReference type="PROSITE" id="PS00768">
    <property type="entry name" value="TRANSTHYRETIN_1"/>
    <property type="match status" value="1"/>
</dbReference>
<feature type="binding site" evidence="7">
    <location>
        <position position="42"/>
    </location>
    <ligand>
        <name>substrate</name>
    </ligand>
</feature>
<feature type="binding site" evidence="7">
    <location>
        <position position="7"/>
    </location>
    <ligand>
        <name>substrate</name>
    </ligand>
</feature>
<dbReference type="NCBIfam" id="TIGR02962">
    <property type="entry name" value="hdxy_isourate"/>
    <property type="match status" value="1"/>
</dbReference>
<accession>A0A7K3LTP7</accession>
<evidence type="ECO:0000313" key="10">
    <source>
        <dbReference type="EMBL" id="NDK91476.1"/>
    </source>
</evidence>
<organism evidence="10 11">
    <name type="scientific">Gordonia desulfuricans</name>
    <dbReference type="NCBI Taxonomy" id="89051"/>
    <lineage>
        <taxon>Bacteria</taxon>
        <taxon>Bacillati</taxon>
        <taxon>Actinomycetota</taxon>
        <taxon>Actinomycetes</taxon>
        <taxon>Mycobacteriales</taxon>
        <taxon>Gordoniaceae</taxon>
        <taxon>Gordonia</taxon>
    </lineage>
</organism>
<proteinExistence type="inferred from homology"/>
<dbReference type="InterPro" id="IPR014306">
    <property type="entry name" value="Hydroxyisourate_hydrolase"/>
</dbReference>
<gene>
    <name evidence="10" type="primary">uraH</name>
    <name evidence="10" type="ORF">GYA93_18110</name>
</gene>
<dbReference type="EMBL" id="JAADZU010000070">
    <property type="protein sequence ID" value="NDK91476.1"/>
    <property type="molecule type" value="Genomic_DNA"/>
</dbReference>
<comment type="function">
    <text evidence="2">Catalyzes the hydrolysis of 5-hydroxyisourate (HIU) to 2-oxo-4-hydroxy-4-carboxy-5-ureidoimidazoline (OHCU).</text>
</comment>
<dbReference type="Gene3D" id="2.60.40.180">
    <property type="entry name" value="Transthyretin/hydroxyisourate hydrolase domain"/>
    <property type="match status" value="1"/>
</dbReference>
<reference evidence="10 11" key="1">
    <citation type="submission" date="2020-01" db="EMBL/GenBank/DDBJ databases">
        <title>Investigation of new actinobacteria for the biodesulphurisation of diesel fuel.</title>
        <authorList>
            <person name="Athi Narayanan S.M."/>
        </authorList>
    </citation>
    <scope>NUCLEOTIDE SEQUENCE [LARGE SCALE GENOMIC DNA]</scope>
    <source>
        <strain evidence="10 11">213E</strain>
    </source>
</reference>
<protein>
    <recommendedName>
        <fullName evidence="8">5-hydroxyisourate hydrolase</fullName>
        <shortName evidence="8">HIU hydrolase</shortName>
        <shortName evidence="8">HIUHase</shortName>
        <ecNumber evidence="8">3.5.2.17</ecNumber>
    </recommendedName>
</protein>
<dbReference type="GO" id="GO:0033971">
    <property type="term" value="F:hydroxyisourate hydrolase activity"/>
    <property type="evidence" value="ECO:0007669"/>
    <property type="project" value="UniProtKB-EC"/>
</dbReference>
<comment type="similarity">
    <text evidence="3 8">Belongs to the transthyretin family. 5-hydroxyisourate hydrolase subfamily.</text>
</comment>
<dbReference type="AlphaFoldDB" id="A0A7K3LTP7"/>
<dbReference type="GO" id="GO:0006144">
    <property type="term" value="P:purine nucleobase metabolic process"/>
    <property type="evidence" value="ECO:0007669"/>
    <property type="project" value="UniProtKB-KW"/>
</dbReference>
<evidence type="ECO:0000313" key="11">
    <source>
        <dbReference type="Proteomes" id="UP000466307"/>
    </source>
</evidence>
<name>A0A7K3LTP7_9ACTN</name>
<dbReference type="InterPro" id="IPR023416">
    <property type="entry name" value="Transthyretin/HIU_hydrolase_d"/>
</dbReference>
<comment type="caution">
    <text evidence="10">The sequence shown here is derived from an EMBL/GenBank/DDBJ whole genome shotgun (WGS) entry which is preliminary data.</text>
</comment>
<comment type="catalytic activity">
    <reaction evidence="1 8">
        <text>5-hydroxyisourate + H2O = 5-hydroxy-2-oxo-4-ureido-2,5-dihydro-1H-imidazole-5-carboxylate + H(+)</text>
        <dbReference type="Rhea" id="RHEA:23736"/>
        <dbReference type="ChEBI" id="CHEBI:15377"/>
        <dbReference type="ChEBI" id="CHEBI:15378"/>
        <dbReference type="ChEBI" id="CHEBI:18072"/>
        <dbReference type="ChEBI" id="CHEBI:58639"/>
        <dbReference type="EC" id="3.5.2.17"/>
    </reaction>
</comment>
<feature type="domain" description="Transthyretin/hydroxyisourate hydrolase" evidence="9">
    <location>
        <begin position="1"/>
        <end position="107"/>
    </location>
</feature>